<dbReference type="OrthoDB" id="2161379at2759"/>
<keyword evidence="9" id="KW-0808">Transferase</keyword>
<feature type="active site" evidence="20">
    <location>
        <position position="229"/>
    </location>
</feature>
<comment type="subcellular location">
    <subcellularLocation>
        <location evidence="3">Cell membrane</location>
        <topology evidence="3">Multi-pass membrane protein</topology>
    </subcellularLocation>
</comment>
<keyword evidence="18" id="KW-0961">Cell wall biogenesis/degradation</keyword>
<dbReference type="Pfam" id="PF03552">
    <property type="entry name" value="Cellulose_synt"/>
    <property type="match status" value="1"/>
</dbReference>
<evidence type="ECO:0000256" key="3">
    <source>
        <dbReference type="ARBA" id="ARBA00004651"/>
    </source>
</evidence>
<keyword evidence="8" id="KW-0328">Glycosyltransferase</keyword>
<dbReference type="Proteomes" id="UP000242715">
    <property type="component" value="Unassembled WGS sequence"/>
</dbReference>
<dbReference type="FunFam" id="3.90.550.10:FF:000009">
    <property type="entry name" value="Cellulose synthase"/>
    <property type="match status" value="1"/>
</dbReference>
<keyword evidence="7" id="KW-1003">Cell membrane</keyword>
<keyword evidence="11" id="KW-0479">Metal-binding</keyword>
<evidence type="ECO:0000256" key="1">
    <source>
        <dbReference type="ARBA" id="ARBA00001936"/>
    </source>
</evidence>
<evidence type="ECO:0000256" key="9">
    <source>
        <dbReference type="ARBA" id="ARBA00022679"/>
    </source>
</evidence>
<evidence type="ECO:0000313" key="26">
    <source>
        <dbReference type="Proteomes" id="UP000242715"/>
    </source>
</evidence>
<feature type="binding site" evidence="22">
    <location>
        <position position="371"/>
    </location>
    <ligand>
        <name>Mn(2+)</name>
        <dbReference type="ChEBI" id="CHEBI:29035"/>
    </ligand>
</feature>
<dbReference type="EMBL" id="DF973641">
    <property type="protein sequence ID" value="GAU36798.1"/>
    <property type="molecule type" value="Genomic_DNA"/>
</dbReference>
<evidence type="ECO:0000256" key="2">
    <source>
        <dbReference type="ARBA" id="ARBA00001947"/>
    </source>
</evidence>
<feature type="transmembrane region" description="Helical" evidence="24">
    <location>
        <begin position="738"/>
        <end position="762"/>
    </location>
</feature>
<feature type="region of interest" description="Disordered" evidence="23">
    <location>
        <begin position="1"/>
        <end position="49"/>
    </location>
</feature>
<feature type="transmembrane region" description="Helical" evidence="24">
    <location>
        <begin position="672"/>
        <end position="691"/>
    </location>
</feature>
<protein>
    <recommendedName>
        <fullName evidence="6">cellulose synthase (UDP-forming)</fullName>
        <ecNumber evidence="6">2.4.1.12</ecNumber>
    </recommendedName>
</protein>
<evidence type="ECO:0000256" key="17">
    <source>
        <dbReference type="ARBA" id="ARBA00023211"/>
    </source>
</evidence>
<comment type="catalytic activity">
    <reaction evidence="19">
        <text>[(1-&gt;4)-beta-D-glucosyl](n) + UDP-alpha-D-glucose = [(1-&gt;4)-beta-D-glucosyl](n+1) + UDP + H(+)</text>
        <dbReference type="Rhea" id="RHEA:19929"/>
        <dbReference type="Rhea" id="RHEA-COMP:10033"/>
        <dbReference type="Rhea" id="RHEA-COMP:10034"/>
        <dbReference type="ChEBI" id="CHEBI:15378"/>
        <dbReference type="ChEBI" id="CHEBI:18246"/>
        <dbReference type="ChEBI" id="CHEBI:58223"/>
        <dbReference type="ChEBI" id="CHEBI:58885"/>
        <dbReference type="EC" id="2.4.1.12"/>
    </reaction>
</comment>
<evidence type="ECO:0000256" key="23">
    <source>
        <dbReference type="SAM" id="MobiDB-lite"/>
    </source>
</evidence>
<sequence length="891" mass="101004">MASIALTTGSHSRNGHRFSVFDDSDEENGDFSQQQQKHNNHAFSLDGSASKDFEEQKSFSYNAEKEKGKQVKRSLMSNDIGEDDYLLAESRQPLWRKVPIASSLINPYRIVIVMRLVVLVFFFHFRITTPVHDAFALWIISVVCEIWLSLSWIVDQFPKWFPMTRETYLERLSMRFEREGEPNLLASVDVFVTTADPLKEPPIITANTVLSILSVDYPVDKVSCYVSDDSASMLLFDTLSQTSQFARIWIPFCKKHNIEPRAPESYFSQKVDYLKDKVHPTFVKDRRAMKREYEEFKVKINVLVAKSQKKPEEGWVLQDGTPWPGNNTDDHPGMIQVCLGSAGALDNEGKELPRLVYVSREKCSGYQHHNKAGAINSLLRVSAVLSNAPFVLNLDCDQYINNSKALREAMCFLMDPLLGKKTAYVQFPRRFDGIDGNDRYANHNTVFFDINMKCLDGIQGPVYVGTGCVFNRQALYGYKPPSEKRRKTSFSCCCCCWSGDSRSAFDVEKIDDGLEDYDEQEESSFMSIKVFEKKFGESPVFIASALMEDGGLPKGTNTRILMKEAIHVISVGYEEKTEWGKEIGWLYGSVTEDILTGFNMHCRGWKSVYCMPKRAAFKGSAPINLSDRLHQVLKWAVGSTQIFFSGYCPLWYGYSGKLKWLQRLAYTNTIVYPFSSIPLLVYCTIPAICLLTGKFILPTMTNLASIWLMALFISIILTCVLELRWSKVNIQDWWRNEQFWVIGGVSAHLFAVFQGLLKVAGLGTNFTVRTKSADDAAFGQLHLFKWTTLLIPPTSIVILNMVGIVAGVSEAINSGYNAWGLLFGKVFFSFWVIVHLYPFLKGLLGRQNRTPIIVVLWATLLALIFSMIWVRIDVFLPKKIGPVLAQCGVEC</sequence>
<evidence type="ECO:0000256" key="12">
    <source>
        <dbReference type="ARBA" id="ARBA00022771"/>
    </source>
</evidence>
<dbReference type="GO" id="GO:0071555">
    <property type="term" value="P:cell wall organization"/>
    <property type="evidence" value="ECO:0007669"/>
    <property type="project" value="UniProtKB-KW"/>
</dbReference>
<keyword evidence="16 24" id="KW-0472">Membrane</keyword>
<feature type="active site" evidence="20">
    <location>
        <position position="593"/>
    </location>
</feature>
<keyword evidence="26" id="KW-1185">Reference proteome</keyword>
<evidence type="ECO:0000256" key="19">
    <source>
        <dbReference type="ARBA" id="ARBA00048682"/>
    </source>
</evidence>
<dbReference type="SUPFAM" id="SSF53448">
    <property type="entry name" value="Nucleotide-diphospho-sugar transferases"/>
    <property type="match status" value="1"/>
</dbReference>
<feature type="transmembrane region" description="Helical" evidence="24">
    <location>
        <begin position="852"/>
        <end position="872"/>
    </location>
</feature>
<feature type="transmembrane region" description="Helical" evidence="24">
    <location>
        <begin position="135"/>
        <end position="154"/>
    </location>
</feature>
<feature type="transmembrane region" description="Helical" evidence="24">
    <location>
        <begin position="818"/>
        <end position="840"/>
    </location>
</feature>
<feature type="transmembrane region" description="Helical" evidence="24">
    <location>
        <begin position="703"/>
        <end position="726"/>
    </location>
</feature>
<keyword evidence="10 24" id="KW-0812">Transmembrane</keyword>
<feature type="binding site" evidence="21">
    <location>
        <position position="199"/>
    </location>
    <ligand>
        <name>UDP-alpha-D-glucose</name>
        <dbReference type="ChEBI" id="CHEBI:58885"/>
    </ligand>
</feature>
<comment type="pathway">
    <text evidence="4">Glycan metabolism; plant cellulose biosynthesis.</text>
</comment>
<keyword evidence="15 24" id="KW-1133">Transmembrane helix</keyword>
<feature type="binding site" evidence="21">
    <location>
        <position position="229"/>
    </location>
    <ligand>
        <name>UDP-alpha-D-glucose</name>
        <dbReference type="ChEBI" id="CHEBI:58885"/>
    </ligand>
</feature>
<comment type="cofactor">
    <cofactor evidence="2">
        <name>Zn(2+)</name>
        <dbReference type="ChEBI" id="CHEBI:29105"/>
    </cofactor>
</comment>
<dbReference type="GO" id="GO:0005886">
    <property type="term" value="C:plasma membrane"/>
    <property type="evidence" value="ECO:0007669"/>
    <property type="project" value="UniProtKB-SubCell"/>
</dbReference>
<evidence type="ECO:0000256" key="21">
    <source>
        <dbReference type="PIRSR" id="PIRSR605150-2"/>
    </source>
</evidence>
<dbReference type="InterPro" id="IPR029044">
    <property type="entry name" value="Nucleotide-diphossugar_trans"/>
</dbReference>
<dbReference type="AlphaFoldDB" id="A0A2Z6MW45"/>
<dbReference type="GO" id="GO:0016760">
    <property type="term" value="F:cellulose synthase (UDP-forming) activity"/>
    <property type="evidence" value="ECO:0007669"/>
    <property type="project" value="UniProtKB-EC"/>
</dbReference>
<evidence type="ECO:0000256" key="8">
    <source>
        <dbReference type="ARBA" id="ARBA00022676"/>
    </source>
</evidence>
<keyword evidence="13" id="KW-0862">Zinc</keyword>
<keyword evidence="17" id="KW-0464">Manganese</keyword>
<evidence type="ECO:0000256" key="11">
    <source>
        <dbReference type="ARBA" id="ARBA00022723"/>
    </source>
</evidence>
<evidence type="ECO:0000256" key="18">
    <source>
        <dbReference type="ARBA" id="ARBA00023316"/>
    </source>
</evidence>
<comment type="cofactor">
    <cofactor evidence="1">
        <name>Mn(2+)</name>
        <dbReference type="ChEBI" id="CHEBI:29035"/>
    </cofactor>
</comment>
<evidence type="ECO:0000256" key="4">
    <source>
        <dbReference type="ARBA" id="ARBA00004768"/>
    </source>
</evidence>
<reference evidence="26" key="1">
    <citation type="journal article" date="2017" name="Front. Plant Sci.">
        <title>Climate Clever Clovers: New Paradigm to Reduce the Environmental Footprint of Ruminants by Breeding Low Methanogenic Forages Utilizing Haplotype Variation.</title>
        <authorList>
            <person name="Kaur P."/>
            <person name="Appels R."/>
            <person name="Bayer P.E."/>
            <person name="Keeble-Gagnere G."/>
            <person name="Wang J."/>
            <person name="Hirakawa H."/>
            <person name="Shirasawa K."/>
            <person name="Vercoe P."/>
            <person name="Stefanova K."/>
            <person name="Durmic Z."/>
            <person name="Nichols P."/>
            <person name="Revell C."/>
            <person name="Isobe S.N."/>
            <person name="Edwards D."/>
            <person name="Erskine W."/>
        </authorList>
    </citation>
    <scope>NUCLEOTIDE SEQUENCE [LARGE SCALE GENOMIC DNA]</scope>
    <source>
        <strain evidence="26">cv. Daliak</strain>
    </source>
</reference>
<evidence type="ECO:0000256" key="16">
    <source>
        <dbReference type="ARBA" id="ARBA00023136"/>
    </source>
</evidence>
<evidence type="ECO:0000256" key="14">
    <source>
        <dbReference type="ARBA" id="ARBA00022916"/>
    </source>
</evidence>
<evidence type="ECO:0000256" key="7">
    <source>
        <dbReference type="ARBA" id="ARBA00022475"/>
    </source>
</evidence>
<evidence type="ECO:0000256" key="13">
    <source>
        <dbReference type="ARBA" id="ARBA00022833"/>
    </source>
</evidence>
<evidence type="ECO:0000256" key="20">
    <source>
        <dbReference type="PIRSR" id="PIRSR605150-1"/>
    </source>
</evidence>
<gene>
    <name evidence="25" type="ORF">TSUD_395060</name>
</gene>
<dbReference type="Gene3D" id="3.90.550.10">
    <property type="entry name" value="Spore Coat Polysaccharide Biosynthesis Protein SpsA, Chain A"/>
    <property type="match status" value="1"/>
</dbReference>
<evidence type="ECO:0000256" key="24">
    <source>
        <dbReference type="SAM" id="Phobius"/>
    </source>
</evidence>
<feature type="binding site" evidence="22">
    <location>
        <position position="395"/>
    </location>
    <ligand>
        <name>Mn(2+)</name>
        <dbReference type="ChEBI" id="CHEBI:29035"/>
    </ligand>
</feature>
<dbReference type="PANTHER" id="PTHR13301">
    <property type="entry name" value="X-BOX TRANSCRIPTION FACTOR-RELATED"/>
    <property type="match status" value="1"/>
</dbReference>
<dbReference type="EC" id="2.4.1.12" evidence="6"/>
<feature type="transmembrane region" description="Helical" evidence="24">
    <location>
        <begin position="783"/>
        <end position="806"/>
    </location>
</feature>
<feature type="binding site" evidence="21">
    <location>
        <position position="200"/>
    </location>
    <ligand>
        <name>UDP-alpha-D-glucose</name>
        <dbReference type="ChEBI" id="CHEBI:58885"/>
    </ligand>
</feature>
<dbReference type="GO" id="GO:0008270">
    <property type="term" value="F:zinc ion binding"/>
    <property type="evidence" value="ECO:0007669"/>
    <property type="project" value="UniProtKB-KW"/>
</dbReference>
<evidence type="ECO:0000256" key="10">
    <source>
        <dbReference type="ARBA" id="ARBA00022692"/>
    </source>
</evidence>
<feature type="transmembrane region" description="Helical" evidence="24">
    <location>
        <begin position="106"/>
        <end position="123"/>
    </location>
</feature>
<proteinExistence type="inferred from homology"/>
<keyword evidence="12" id="KW-0863">Zinc-finger</keyword>
<evidence type="ECO:0000313" key="25">
    <source>
        <dbReference type="EMBL" id="GAU36798.1"/>
    </source>
</evidence>
<evidence type="ECO:0000256" key="22">
    <source>
        <dbReference type="PIRSR" id="PIRSR605150-3"/>
    </source>
</evidence>
<evidence type="ECO:0000256" key="6">
    <source>
        <dbReference type="ARBA" id="ARBA00012539"/>
    </source>
</evidence>
<dbReference type="InterPro" id="IPR005150">
    <property type="entry name" value="Cellulose_synth"/>
</dbReference>
<evidence type="ECO:0000256" key="5">
    <source>
        <dbReference type="ARBA" id="ARBA00007548"/>
    </source>
</evidence>
<feature type="compositionally biased region" description="Polar residues" evidence="23">
    <location>
        <begin position="1"/>
        <end position="12"/>
    </location>
</feature>
<dbReference type="GO" id="GO:0030244">
    <property type="term" value="P:cellulose biosynthetic process"/>
    <property type="evidence" value="ECO:0007669"/>
    <property type="project" value="UniProtKB-KW"/>
</dbReference>
<evidence type="ECO:0000256" key="15">
    <source>
        <dbReference type="ARBA" id="ARBA00022989"/>
    </source>
</evidence>
<keyword evidence="14" id="KW-0135">Cellulose biosynthesis</keyword>
<name>A0A2Z6MW45_TRISU</name>
<organism evidence="25 26">
    <name type="scientific">Trifolium subterraneum</name>
    <name type="common">Subterranean clover</name>
    <dbReference type="NCBI Taxonomy" id="3900"/>
    <lineage>
        <taxon>Eukaryota</taxon>
        <taxon>Viridiplantae</taxon>
        <taxon>Streptophyta</taxon>
        <taxon>Embryophyta</taxon>
        <taxon>Tracheophyta</taxon>
        <taxon>Spermatophyta</taxon>
        <taxon>Magnoliopsida</taxon>
        <taxon>eudicotyledons</taxon>
        <taxon>Gunneridae</taxon>
        <taxon>Pentapetalae</taxon>
        <taxon>rosids</taxon>
        <taxon>fabids</taxon>
        <taxon>Fabales</taxon>
        <taxon>Fabaceae</taxon>
        <taxon>Papilionoideae</taxon>
        <taxon>50 kb inversion clade</taxon>
        <taxon>NPAAA clade</taxon>
        <taxon>Hologalegina</taxon>
        <taxon>IRL clade</taxon>
        <taxon>Trifolieae</taxon>
        <taxon>Trifolium</taxon>
    </lineage>
</organism>
<comment type="similarity">
    <text evidence="5">Belongs to the glycosyltransferase 2 family. Plant cellulose synthase subfamily.</text>
</comment>
<accession>A0A2Z6MW45</accession>